<dbReference type="PANTHER" id="PTHR31793:SF37">
    <property type="entry name" value="ACYL-COA THIOESTER HYDROLASE YBGC"/>
    <property type="match status" value="1"/>
</dbReference>
<comment type="caution">
    <text evidence="3">The sequence shown here is derived from an EMBL/GenBank/DDBJ whole genome shotgun (WGS) entry which is preliminary data.</text>
</comment>
<dbReference type="Proteomes" id="UP000663859">
    <property type="component" value="Unassembled WGS sequence"/>
</dbReference>
<dbReference type="GO" id="GO:0047617">
    <property type="term" value="F:fatty acyl-CoA hydrolase activity"/>
    <property type="evidence" value="ECO:0007669"/>
    <property type="project" value="TreeGrafter"/>
</dbReference>
<gene>
    <name evidence="3" type="ORF">MPNT_310021</name>
</gene>
<accession>A0A8J2FSN6</accession>
<dbReference type="PANTHER" id="PTHR31793">
    <property type="entry name" value="4-HYDROXYBENZOYL-COA THIOESTERASE FAMILY MEMBER"/>
    <property type="match status" value="1"/>
</dbReference>
<dbReference type="CDD" id="cd00586">
    <property type="entry name" value="4HBT"/>
    <property type="match status" value="1"/>
</dbReference>
<sequence length="151" mass="17131">MPGLPKIPESLTRVRVHYFDTDAAGVVHNLAYLRFVEIARCDLAECLGWTLREMGSGRVVPVVVWTEIRYEKPARLGDDLLIRARLVSLERASFGIQLEIVSVETGQRLAWCRQRLACVDLLQGKPARTPQAWREAYPELLGRPFRTGKDS</sequence>
<dbReference type="EMBL" id="CAJNOB010000025">
    <property type="protein sequence ID" value="CAF0699950.1"/>
    <property type="molecule type" value="Genomic_DNA"/>
</dbReference>
<protein>
    <submittedName>
        <fullName evidence="3">Acyl-CoA thioester hydrolase</fullName>
        <ecNumber evidence="3">3.1.2.-</ecNumber>
    </submittedName>
</protein>
<dbReference type="InterPro" id="IPR050563">
    <property type="entry name" value="4-hydroxybenzoyl-CoA_TE"/>
</dbReference>
<proteinExistence type="inferred from homology"/>
<evidence type="ECO:0000256" key="2">
    <source>
        <dbReference type="ARBA" id="ARBA00022801"/>
    </source>
</evidence>
<keyword evidence="2 3" id="KW-0378">Hydrolase</keyword>
<comment type="similarity">
    <text evidence="1">Belongs to the 4-hydroxybenzoyl-CoA thioesterase family.</text>
</comment>
<dbReference type="AlphaFoldDB" id="A0A8J2FSN6"/>
<organism evidence="3 4">
    <name type="scientific">Candidatus Methylacidithermus pantelleriae</name>
    <dbReference type="NCBI Taxonomy" id="2744239"/>
    <lineage>
        <taxon>Bacteria</taxon>
        <taxon>Pseudomonadati</taxon>
        <taxon>Verrucomicrobiota</taxon>
        <taxon>Methylacidiphilae</taxon>
        <taxon>Methylacidiphilales</taxon>
        <taxon>Methylacidiphilaceae</taxon>
        <taxon>Candidatus Methylacidithermus</taxon>
    </lineage>
</organism>
<evidence type="ECO:0000313" key="4">
    <source>
        <dbReference type="Proteomes" id="UP000663859"/>
    </source>
</evidence>
<dbReference type="SUPFAM" id="SSF54637">
    <property type="entry name" value="Thioesterase/thiol ester dehydrase-isomerase"/>
    <property type="match status" value="1"/>
</dbReference>
<evidence type="ECO:0000313" key="3">
    <source>
        <dbReference type="EMBL" id="CAF0699950.1"/>
    </source>
</evidence>
<reference evidence="3" key="1">
    <citation type="submission" date="2021-02" db="EMBL/GenBank/DDBJ databases">
        <authorList>
            <person name="Cremers G."/>
            <person name="Picone N."/>
        </authorList>
    </citation>
    <scope>NUCLEOTIDE SEQUENCE</scope>
    <source>
        <strain evidence="3">PQ17</strain>
    </source>
</reference>
<dbReference type="PIRSF" id="PIRSF003230">
    <property type="entry name" value="YbgC"/>
    <property type="match status" value="1"/>
</dbReference>
<dbReference type="InterPro" id="IPR029069">
    <property type="entry name" value="HotDog_dom_sf"/>
</dbReference>
<dbReference type="InterPro" id="IPR006684">
    <property type="entry name" value="YbgC/YbaW"/>
</dbReference>
<dbReference type="Gene3D" id="3.10.129.10">
    <property type="entry name" value="Hotdog Thioesterase"/>
    <property type="match status" value="1"/>
</dbReference>
<name>A0A8J2FSN6_9BACT</name>
<dbReference type="NCBIfam" id="TIGR00051">
    <property type="entry name" value="YbgC/FadM family acyl-CoA thioesterase"/>
    <property type="match status" value="1"/>
</dbReference>
<dbReference type="Pfam" id="PF13279">
    <property type="entry name" value="4HBT_2"/>
    <property type="match status" value="1"/>
</dbReference>
<keyword evidence="4" id="KW-1185">Reference proteome</keyword>
<evidence type="ECO:0000256" key="1">
    <source>
        <dbReference type="ARBA" id="ARBA00005953"/>
    </source>
</evidence>
<dbReference type="EC" id="3.1.2.-" evidence="3"/>
<dbReference type="RefSeq" id="WP_174583368.1">
    <property type="nucleotide sequence ID" value="NZ_CAJNOB010000025.1"/>
</dbReference>